<sequence>MSGEAPVITVQCLSLREYFSASNMKSIFRSFVYEYETPKIVTIHSISIALMCRLIQVLILIYGIAYLMIHKKGYQETNTSIISSITLKVKGIGYNQTGPNETLVIDGADYIVPPQENNALFLMTNFIRTDQKHRRCAGRCELEGWCPVENDRDIPNPIRDALNFTIFVKNFIEFPRFKVIRKNIQQNASYLKKCNYDQANHKICPIFRVSTILDIVEPDPVEQMNMLKYGGVIRVKIDWKCNLDKLLEHCLPEYTFGRLDGPYKEETFSQGFNFRFASHWKHQGQSFRTLTKAFGLRFIISVSGHAGRFDVITLSLNIGSLIGILGLATFICDIVALYVHRQSDVYRQQKFQDVDLNLLRLETLNSLTEGMINEVAKRKQQALLVGHVVENNDAISITDSPHKEKFRRNKEQRPHDLHDQLTTSSPSVVHRTPAVSSELLCNDYHQRPMAFANSLTNSPSPSSVKHRRSITTRSPQLTSLPKGNHEQIDMIDSINTDFTDEDSPIVSGHKQLNEFRSNLNIKSSSLTTTGQENLKRPPPKLETFL</sequence>
<feature type="compositionally biased region" description="Basic and acidic residues" evidence="10">
    <location>
        <begin position="409"/>
        <end position="419"/>
    </location>
</feature>
<evidence type="ECO:0000256" key="5">
    <source>
        <dbReference type="ARBA" id="ARBA00022989"/>
    </source>
</evidence>
<evidence type="ECO:0000256" key="1">
    <source>
        <dbReference type="ARBA" id="ARBA00004308"/>
    </source>
</evidence>
<gene>
    <name evidence="12" type="ORF">UJA718_LOCUS2262</name>
</gene>
<evidence type="ECO:0000256" key="3">
    <source>
        <dbReference type="ARBA" id="ARBA00022448"/>
    </source>
</evidence>
<feature type="region of interest" description="Disordered" evidence="10">
    <location>
        <begin position="399"/>
        <end position="429"/>
    </location>
</feature>
<evidence type="ECO:0000256" key="8">
    <source>
        <dbReference type="ARBA" id="ARBA00023286"/>
    </source>
</evidence>
<protein>
    <recommendedName>
        <fullName evidence="14">P2X purinoceptor</fullName>
    </recommendedName>
</protein>
<reference evidence="12" key="1">
    <citation type="submission" date="2021-02" db="EMBL/GenBank/DDBJ databases">
        <authorList>
            <person name="Nowell W R."/>
        </authorList>
    </citation>
    <scope>NUCLEOTIDE SEQUENCE</scope>
</reference>
<organism evidence="12 13">
    <name type="scientific">Rotaria socialis</name>
    <dbReference type="NCBI Taxonomy" id="392032"/>
    <lineage>
        <taxon>Eukaryota</taxon>
        <taxon>Metazoa</taxon>
        <taxon>Spiralia</taxon>
        <taxon>Gnathifera</taxon>
        <taxon>Rotifera</taxon>
        <taxon>Eurotatoria</taxon>
        <taxon>Bdelloidea</taxon>
        <taxon>Philodinida</taxon>
        <taxon>Philodinidae</taxon>
        <taxon>Rotaria</taxon>
    </lineage>
</organism>
<keyword evidence="13" id="KW-1185">Reference proteome</keyword>
<feature type="transmembrane region" description="Helical" evidence="11">
    <location>
        <begin position="318"/>
        <end position="339"/>
    </location>
</feature>
<evidence type="ECO:0008006" key="14">
    <source>
        <dbReference type="Google" id="ProtNLM"/>
    </source>
</evidence>
<keyword evidence="8" id="KW-1071">Ligand-gated ion channel</keyword>
<feature type="compositionally biased region" description="Polar residues" evidence="10">
    <location>
        <begin position="471"/>
        <end position="481"/>
    </location>
</feature>
<keyword evidence="5 11" id="KW-1133">Transmembrane helix</keyword>
<feature type="region of interest" description="Disordered" evidence="10">
    <location>
        <begin position="451"/>
        <end position="483"/>
    </location>
</feature>
<dbReference type="InterPro" id="IPR027309">
    <property type="entry name" value="P2X_extracellular_dom_sf"/>
</dbReference>
<feature type="region of interest" description="Disordered" evidence="10">
    <location>
        <begin position="523"/>
        <end position="545"/>
    </location>
</feature>
<evidence type="ECO:0000256" key="7">
    <source>
        <dbReference type="ARBA" id="ARBA00023136"/>
    </source>
</evidence>
<dbReference type="GO" id="GO:0098794">
    <property type="term" value="C:postsynapse"/>
    <property type="evidence" value="ECO:0007669"/>
    <property type="project" value="GOC"/>
</dbReference>
<comment type="similarity">
    <text evidence="2">Belongs to the P2X receptor family.</text>
</comment>
<dbReference type="InterPro" id="IPR001429">
    <property type="entry name" value="P2X_purnocptor"/>
</dbReference>
<dbReference type="AlphaFoldDB" id="A0A819WZC3"/>
<comment type="caution">
    <text evidence="12">The sequence shown here is derived from an EMBL/GenBank/DDBJ whole genome shotgun (WGS) entry which is preliminary data.</text>
</comment>
<comment type="subcellular location">
    <subcellularLocation>
        <location evidence="1">Endomembrane system</location>
    </subcellularLocation>
</comment>
<dbReference type="GO" id="GO:0012505">
    <property type="term" value="C:endomembrane system"/>
    <property type="evidence" value="ECO:0007669"/>
    <property type="project" value="UniProtKB-SubCell"/>
</dbReference>
<dbReference type="Pfam" id="PF00864">
    <property type="entry name" value="P2X_receptor"/>
    <property type="match status" value="1"/>
</dbReference>
<dbReference type="Gene3D" id="1.10.287.940">
    <property type="entry name" value="atp-gated p2x4 ion channel"/>
    <property type="match status" value="1"/>
</dbReference>
<evidence type="ECO:0000256" key="6">
    <source>
        <dbReference type="ARBA" id="ARBA00023065"/>
    </source>
</evidence>
<dbReference type="InterPro" id="IPR059116">
    <property type="entry name" value="P2X_receptor"/>
</dbReference>
<evidence type="ECO:0000256" key="9">
    <source>
        <dbReference type="ARBA" id="ARBA00023303"/>
    </source>
</evidence>
<dbReference type="Gene3D" id="2.60.490.10">
    <property type="entry name" value="atp-gated p2x4 ion channel domain"/>
    <property type="match status" value="1"/>
</dbReference>
<keyword evidence="4 11" id="KW-0812">Transmembrane</keyword>
<evidence type="ECO:0000256" key="11">
    <source>
        <dbReference type="SAM" id="Phobius"/>
    </source>
</evidence>
<name>A0A819WZC3_9BILA</name>
<proteinExistence type="inferred from homology"/>
<evidence type="ECO:0000313" key="13">
    <source>
        <dbReference type="Proteomes" id="UP000663873"/>
    </source>
</evidence>
<dbReference type="PANTHER" id="PTHR10125">
    <property type="entry name" value="P2X PURINOCEPTOR"/>
    <property type="match status" value="1"/>
</dbReference>
<dbReference type="GO" id="GO:0070588">
    <property type="term" value="P:calcium ion transmembrane transport"/>
    <property type="evidence" value="ECO:0007669"/>
    <property type="project" value="TreeGrafter"/>
</dbReference>
<dbReference type="Proteomes" id="UP000663873">
    <property type="component" value="Unassembled WGS sequence"/>
</dbReference>
<keyword evidence="3" id="KW-0813">Transport</keyword>
<dbReference type="PANTHER" id="PTHR10125:SF31">
    <property type="entry name" value="P2X RECEPTOR E"/>
    <property type="match status" value="1"/>
</dbReference>
<evidence type="ECO:0000256" key="4">
    <source>
        <dbReference type="ARBA" id="ARBA00022692"/>
    </source>
</evidence>
<dbReference type="GO" id="GO:0001614">
    <property type="term" value="F:purinergic nucleotide receptor activity"/>
    <property type="evidence" value="ECO:0007669"/>
    <property type="project" value="InterPro"/>
</dbReference>
<dbReference type="GO" id="GO:0005886">
    <property type="term" value="C:plasma membrane"/>
    <property type="evidence" value="ECO:0007669"/>
    <property type="project" value="InterPro"/>
</dbReference>
<feature type="compositionally biased region" description="Polar residues" evidence="10">
    <location>
        <begin position="523"/>
        <end position="532"/>
    </location>
</feature>
<evidence type="ECO:0000256" key="2">
    <source>
        <dbReference type="ARBA" id="ARBA00009848"/>
    </source>
</evidence>
<keyword evidence="6" id="KW-0406">Ion transport</keyword>
<dbReference type="PRINTS" id="PR01307">
    <property type="entry name" value="P2XRECEPTOR"/>
</dbReference>
<feature type="compositionally biased region" description="Polar residues" evidence="10">
    <location>
        <begin position="453"/>
        <end position="463"/>
    </location>
</feature>
<keyword evidence="7 11" id="KW-0472">Membrane</keyword>
<feature type="transmembrane region" description="Helical" evidence="11">
    <location>
        <begin position="46"/>
        <end position="69"/>
    </location>
</feature>
<dbReference type="EMBL" id="CAJOBP010000149">
    <property type="protein sequence ID" value="CAF4131369.1"/>
    <property type="molecule type" value="Genomic_DNA"/>
</dbReference>
<dbReference type="GO" id="GO:0004931">
    <property type="term" value="F:extracellularly ATP-gated monoatomic cation channel activity"/>
    <property type="evidence" value="ECO:0007669"/>
    <property type="project" value="InterPro"/>
</dbReference>
<evidence type="ECO:0000256" key="10">
    <source>
        <dbReference type="SAM" id="MobiDB-lite"/>
    </source>
</evidence>
<keyword evidence="9" id="KW-0407">Ion channel</keyword>
<evidence type="ECO:0000313" key="12">
    <source>
        <dbReference type="EMBL" id="CAF4131369.1"/>
    </source>
</evidence>
<dbReference type="GO" id="GO:0033198">
    <property type="term" value="P:response to ATP"/>
    <property type="evidence" value="ECO:0007669"/>
    <property type="project" value="InterPro"/>
</dbReference>
<accession>A0A819WZC3</accession>